<dbReference type="EMBL" id="VFON01000001">
    <property type="protein sequence ID" value="TQL44851.1"/>
    <property type="molecule type" value="Genomic_DNA"/>
</dbReference>
<evidence type="ECO:0000256" key="5">
    <source>
        <dbReference type="ARBA" id="ARBA00023136"/>
    </source>
</evidence>
<dbReference type="InterPro" id="IPR020846">
    <property type="entry name" value="MFS_dom"/>
</dbReference>
<evidence type="ECO:0000256" key="2">
    <source>
        <dbReference type="ARBA" id="ARBA00022475"/>
    </source>
</evidence>
<comment type="caution">
    <text evidence="8">The sequence shown here is derived from an EMBL/GenBank/DDBJ whole genome shotgun (WGS) entry which is preliminary data.</text>
</comment>
<dbReference type="PROSITE" id="PS50850">
    <property type="entry name" value="MFS"/>
    <property type="match status" value="1"/>
</dbReference>
<dbReference type="InterPro" id="IPR011701">
    <property type="entry name" value="MFS"/>
</dbReference>
<evidence type="ECO:0000256" key="4">
    <source>
        <dbReference type="ARBA" id="ARBA00022989"/>
    </source>
</evidence>
<dbReference type="PANTHER" id="PTHR23513:SF11">
    <property type="entry name" value="STAPHYLOFERRIN A TRANSPORTER"/>
    <property type="match status" value="1"/>
</dbReference>
<dbReference type="AlphaFoldDB" id="A0A542Y9T6"/>
<dbReference type="GO" id="GO:0022857">
    <property type="term" value="F:transmembrane transporter activity"/>
    <property type="evidence" value="ECO:0007669"/>
    <property type="project" value="InterPro"/>
</dbReference>
<feature type="transmembrane region" description="Helical" evidence="6">
    <location>
        <begin position="113"/>
        <end position="134"/>
    </location>
</feature>
<feature type="transmembrane region" description="Helical" evidence="6">
    <location>
        <begin position="309"/>
        <end position="325"/>
    </location>
</feature>
<accession>A0A542Y9T6</accession>
<dbReference type="GO" id="GO:0005886">
    <property type="term" value="C:plasma membrane"/>
    <property type="evidence" value="ECO:0007669"/>
    <property type="project" value="UniProtKB-SubCell"/>
</dbReference>
<feature type="transmembrane region" description="Helical" evidence="6">
    <location>
        <begin position="90"/>
        <end position="107"/>
    </location>
</feature>
<name>A0A542Y9T6_9MICO</name>
<evidence type="ECO:0000313" key="8">
    <source>
        <dbReference type="EMBL" id="TQL44851.1"/>
    </source>
</evidence>
<evidence type="ECO:0000256" key="6">
    <source>
        <dbReference type="SAM" id="Phobius"/>
    </source>
</evidence>
<gene>
    <name evidence="8" type="ORF">FB468_2922</name>
</gene>
<reference evidence="8 9" key="1">
    <citation type="submission" date="2019-06" db="EMBL/GenBank/DDBJ databases">
        <title>Sequencing the genomes of 1000 actinobacteria strains.</title>
        <authorList>
            <person name="Klenk H.-P."/>
        </authorList>
    </citation>
    <scope>NUCLEOTIDE SEQUENCE [LARGE SCALE GENOMIC DNA]</scope>
    <source>
        <strain evidence="8 9">DSM 8803</strain>
    </source>
</reference>
<feature type="transmembrane region" description="Helical" evidence="6">
    <location>
        <begin position="241"/>
        <end position="263"/>
    </location>
</feature>
<dbReference type="PANTHER" id="PTHR23513">
    <property type="entry name" value="INTEGRAL MEMBRANE EFFLUX PROTEIN-RELATED"/>
    <property type="match status" value="1"/>
</dbReference>
<keyword evidence="2" id="KW-1003">Cell membrane</keyword>
<keyword evidence="3 6" id="KW-0812">Transmembrane</keyword>
<feature type="transmembrane region" description="Helical" evidence="6">
    <location>
        <begin position="275"/>
        <end position="297"/>
    </location>
</feature>
<feature type="transmembrane region" description="Helical" evidence="6">
    <location>
        <begin position="155"/>
        <end position="176"/>
    </location>
</feature>
<keyword evidence="9" id="KW-1185">Reference proteome</keyword>
<comment type="subcellular location">
    <subcellularLocation>
        <location evidence="1">Cell membrane</location>
        <topology evidence="1">Multi-pass membrane protein</topology>
    </subcellularLocation>
</comment>
<keyword evidence="4 6" id="KW-1133">Transmembrane helix</keyword>
<feature type="domain" description="Major facilitator superfamily (MFS) profile" evidence="7">
    <location>
        <begin position="1"/>
        <end position="421"/>
    </location>
</feature>
<keyword evidence="5 6" id="KW-0472">Membrane</keyword>
<proteinExistence type="predicted"/>
<evidence type="ECO:0000259" key="7">
    <source>
        <dbReference type="PROSITE" id="PS50850"/>
    </source>
</evidence>
<dbReference type="Pfam" id="PF07690">
    <property type="entry name" value="MFS_1"/>
    <property type="match status" value="1"/>
</dbReference>
<feature type="transmembrane region" description="Helical" evidence="6">
    <location>
        <begin position="399"/>
        <end position="418"/>
    </location>
</feature>
<protein>
    <submittedName>
        <fullName evidence="8">MFS-type transporter involved in bile tolerance (Atg22 family)</fullName>
    </submittedName>
</protein>
<feature type="transmembrane region" description="Helical" evidence="6">
    <location>
        <begin position="55"/>
        <end position="78"/>
    </location>
</feature>
<dbReference type="Gene3D" id="1.20.1250.20">
    <property type="entry name" value="MFS general substrate transporter like domains"/>
    <property type="match status" value="1"/>
</dbReference>
<dbReference type="Proteomes" id="UP000319094">
    <property type="component" value="Unassembled WGS sequence"/>
</dbReference>
<dbReference type="InterPro" id="IPR036259">
    <property type="entry name" value="MFS_trans_sf"/>
</dbReference>
<organism evidence="8 9">
    <name type="scientific">Leucobacter komagatae</name>
    <dbReference type="NCBI Taxonomy" id="55969"/>
    <lineage>
        <taxon>Bacteria</taxon>
        <taxon>Bacillati</taxon>
        <taxon>Actinomycetota</taxon>
        <taxon>Actinomycetes</taxon>
        <taxon>Micrococcales</taxon>
        <taxon>Microbacteriaceae</taxon>
        <taxon>Leucobacter</taxon>
    </lineage>
</organism>
<sequence length="435" mass="45885">MNSNEVPEERPVKFGALRDRRTGPYIGGGALSMMADNVEHVLAYWVLWQTFHSPWLVGFQIVSHWLPYLLFSVAAGALAERFDPRRIIQIGQALFMAVSAAWGFLFLTGTLELWHACVLLVLHGVAGCLWMPAEQLLLYKFAGPKELPGAIRMNATFRSLAFLAGPVVGSALLLSIGPAAGMFVNILFYLPLTVFLWFVKLGPRNAEAAAAPPTPPRSSEKPMTFFSAFSVLGTIRRDRELLGMILLSALSAATIGAVIQNAMPEFAEGLGAGSAGLAYGVLLFANGAGGVLGGILLEATGRVPTTARTAVIAATLLGITTIVFATSSIYALSVAALLVGGVARITADATEMSIVQLRAPDDQRGRVIGAYTMFGPGMMTFSGISVAVLGSLFGLRGSVLFGGTVLTIGAIALGFFVLRPGRRGDGPERPADAEA</sequence>
<evidence type="ECO:0000256" key="1">
    <source>
        <dbReference type="ARBA" id="ARBA00004651"/>
    </source>
</evidence>
<feature type="transmembrane region" description="Helical" evidence="6">
    <location>
        <begin position="182"/>
        <end position="199"/>
    </location>
</feature>
<dbReference type="RefSeq" id="WP_141887966.1">
    <property type="nucleotide sequence ID" value="NZ_BAAAUY010000018.1"/>
</dbReference>
<dbReference type="OrthoDB" id="145388at2"/>
<dbReference type="SUPFAM" id="SSF103473">
    <property type="entry name" value="MFS general substrate transporter"/>
    <property type="match status" value="1"/>
</dbReference>
<dbReference type="CDD" id="cd06173">
    <property type="entry name" value="MFS_MefA_like"/>
    <property type="match status" value="1"/>
</dbReference>
<evidence type="ECO:0000313" key="9">
    <source>
        <dbReference type="Proteomes" id="UP000319094"/>
    </source>
</evidence>
<dbReference type="STRING" id="55969.SD72_06390"/>
<evidence type="ECO:0000256" key="3">
    <source>
        <dbReference type="ARBA" id="ARBA00022692"/>
    </source>
</evidence>
<feature type="transmembrane region" description="Helical" evidence="6">
    <location>
        <begin position="368"/>
        <end position="393"/>
    </location>
</feature>